<dbReference type="EMBL" id="FPHK01000096">
    <property type="protein sequence ID" value="SFV65972.1"/>
    <property type="molecule type" value="Genomic_DNA"/>
</dbReference>
<dbReference type="PANTHER" id="PTHR12277">
    <property type="entry name" value="ALPHA/BETA HYDROLASE DOMAIN-CONTAINING PROTEIN"/>
    <property type="match status" value="1"/>
</dbReference>
<accession>A0A1W1CJT7</accession>
<protein>
    <submittedName>
        <fullName evidence="1">Bem46 protein</fullName>
    </submittedName>
</protein>
<gene>
    <name evidence="1" type="ORF">MNB_SM-6-269</name>
</gene>
<dbReference type="SUPFAM" id="SSF53474">
    <property type="entry name" value="alpha/beta-Hydrolases"/>
    <property type="match status" value="1"/>
</dbReference>
<reference evidence="1" key="1">
    <citation type="submission" date="2016-10" db="EMBL/GenBank/DDBJ databases">
        <authorList>
            <person name="de Groot N.N."/>
        </authorList>
    </citation>
    <scope>NUCLEOTIDE SEQUENCE</scope>
</reference>
<organism evidence="1">
    <name type="scientific">hydrothermal vent metagenome</name>
    <dbReference type="NCBI Taxonomy" id="652676"/>
    <lineage>
        <taxon>unclassified sequences</taxon>
        <taxon>metagenomes</taxon>
        <taxon>ecological metagenomes</taxon>
    </lineage>
</organism>
<dbReference type="InterPro" id="IPR029058">
    <property type="entry name" value="AB_hydrolase_fold"/>
</dbReference>
<evidence type="ECO:0000313" key="1">
    <source>
        <dbReference type="EMBL" id="SFV65972.1"/>
    </source>
</evidence>
<dbReference type="AlphaFoldDB" id="A0A1W1CJT7"/>
<sequence length="229" mass="26151">MIFSPLYYREEPLCNSCTPLSVVTDDGVELEGVVYEPKEHKNTLLVFVGRSHDAVGLINRLAKLYPTIRIITFNYRSYGKSGGVASEKNFLHDGVKIAQLVKKNYGDFYLLGFSIGSSVAAYVAAKVEVKGLFLIGAFDSIASLVKRKFSINLKPLLRYRFNTKDFIQNVDADTYLFVSRDDETTYIQNARILKENVQNLRYYVELDGLHHKEILWDEYVVEKIKEVIS</sequence>
<name>A0A1W1CJT7_9ZZZZ</name>
<proteinExistence type="predicted"/>
<dbReference type="Gene3D" id="3.40.50.1820">
    <property type="entry name" value="alpha/beta hydrolase"/>
    <property type="match status" value="1"/>
</dbReference>